<feature type="region of interest" description="Disordered" evidence="4">
    <location>
        <begin position="411"/>
        <end position="437"/>
    </location>
</feature>
<evidence type="ECO:0000313" key="6">
    <source>
        <dbReference type="EMBL" id="WAR11275.1"/>
    </source>
</evidence>
<feature type="compositionally biased region" description="Low complexity" evidence="4">
    <location>
        <begin position="263"/>
        <end position="275"/>
    </location>
</feature>
<evidence type="ECO:0000256" key="4">
    <source>
        <dbReference type="SAM" id="MobiDB-lite"/>
    </source>
</evidence>
<dbReference type="SUPFAM" id="SSF52540">
    <property type="entry name" value="P-loop containing nucleoside triphosphate hydrolases"/>
    <property type="match status" value="1"/>
</dbReference>
<sequence length="563" mass="63730">MIDIDSFQRISFPLLLLNSNYLQGKQLSNRDLVITEYDDPFLKQHVSKIEISDIKLSQHETISVSESVFHYHVYQLQEDGPGTEELDEEDLAAANHWILPSRDFHGLWDSLVFDEDIKTRLLSYAATTLLFTDRKMFFHEASSYYISPPGTGKTSLCKALAQKLCIRLSDRFTYGQLVEINSHSLFSKWFSEILLGVSDNNELQNIHMSETRELKRKRRNTRGSSSSEQGDQHDNKDKMATSTDVNNSKSNKTGQKRKGNNKTFTPAAASSFASTHQTPPFVFPVEIVNRLNTIESKISTNKQLIDEGNSKILSIELSHNFLSDKYDTVNTATNNHEETLKKLQGEVKSISQTNKQLNDQNTKLKDDVTDLKCRSMRDNLVFLNISETSAPLPDLQVSPVYQLASADSSPMETASVDAQTTQSARSALGRPGPAHGSYASAVSTENCSQKILDYCESVQKIAEARSVVHIDRDHRATGHPISGKIRSIIVKFKDTDSNRLVKRATRPVNQGKNVFDQQPKEVQERRRELIPIMEQAKRENKHAYIARDKLYINHKLYTPTSFN</sequence>
<dbReference type="Pfam" id="PF23563">
    <property type="entry name" value="TRIP13_N"/>
    <property type="match status" value="1"/>
</dbReference>
<reference evidence="6" key="1">
    <citation type="submission" date="2022-11" db="EMBL/GenBank/DDBJ databases">
        <title>Centuries of genome instability and evolution in soft-shell clam transmissible cancer (bioRxiv).</title>
        <authorList>
            <person name="Hart S.F.M."/>
            <person name="Yonemitsu M.A."/>
            <person name="Giersch R.M."/>
            <person name="Beal B.F."/>
            <person name="Arriagada G."/>
            <person name="Davis B.W."/>
            <person name="Ostrander E.A."/>
            <person name="Goff S.P."/>
            <person name="Metzger M.J."/>
        </authorList>
    </citation>
    <scope>NUCLEOTIDE SEQUENCE</scope>
    <source>
        <strain evidence="6">MELC-2E11</strain>
        <tissue evidence="6">Siphon/mantle</tissue>
    </source>
</reference>
<dbReference type="Pfam" id="PF00004">
    <property type="entry name" value="AAA"/>
    <property type="match status" value="1"/>
</dbReference>
<keyword evidence="7" id="KW-1185">Reference proteome</keyword>
<evidence type="ECO:0000259" key="5">
    <source>
        <dbReference type="Pfam" id="PF00004"/>
    </source>
</evidence>
<evidence type="ECO:0000256" key="2">
    <source>
        <dbReference type="ARBA" id="ARBA00022840"/>
    </source>
</evidence>
<keyword evidence="3" id="KW-0175">Coiled coil</keyword>
<evidence type="ECO:0000313" key="7">
    <source>
        <dbReference type="Proteomes" id="UP001164746"/>
    </source>
</evidence>
<dbReference type="Gene3D" id="3.40.50.300">
    <property type="entry name" value="P-loop containing nucleotide triphosphate hydrolases"/>
    <property type="match status" value="1"/>
</dbReference>
<dbReference type="Proteomes" id="UP001164746">
    <property type="component" value="Chromosome 8"/>
</dbReference>
<dbReference type="InterPro" id="IPR027417">
    <property type="entry name" value="P-loop_NTPase"/>
</dbReference>
<evidence type="ECO:0000256" key="3">
    <source>
        <dbReference type="SAM" id="Coils"/>
    </source>
</evidence>
<feature type="coiled-coil region" evidence="3">
    <location>
        <begin position="333"/>
        <end position="374"/>
    </location>
</feature>
<feature type="region of interest" description="Disordered" evidence="4">
    <location>
        <begin position="206"/>
        <end position="275"/>
    </location>
</feature>
<evidence type="ECO:0000256" key="1">
    <source>
        <dbReference type="ARBA" id="ARBA00022741"/>
    </source>
</evidence>
<dbReference type="PANTHER" id="PTHR45991">
    <property type="entry name" value="PACHYTENE CHECKPOINT PROTEIN 2"/>
    <property type="match status" value="1"/>
</dbReference>
<dbReference type="InterPro" id="IPR044539">
    <property type="entry name" value="Pch2-like"/>
</dbReference>
<protein>
    <submittedName>
        <fullName evidence="6">PCH2-like protein</fullName>
    </submittedName>
</protein>
<name>A0ABY7EPU3_MYAAR</name>
<accession>A0ABY7EPU3</accession>
<feature type="compositionally biased region" description="Polar residues" evidence="4">
    <location>
        <begin position="240"/>
        <end position="253"/>
    </location>
</feature>
<keyword evidence="1" id="KW-0547">Nucleotide-binding</keyword>
<dbReference type="InterPro" id="IPR003959">
    <property type="entry name" value="ATPase_AAA_core"/>
</dbReference>
<gene>
    <name evidence="6" type="ORF">MAR_025455</name>
</gene>
<feature type="compositionally biased region" description="Basic and acidic residues" evidence="4">
    <location>
        <begin position="230"/>
        <end position="239"/>
    </location>
</feature>
<feature type="domain" description="ATPase AAA-type core" evidence="5">
    <location>
        <begin position="147"/>
        <end position="192"/>
    </location>
</feature>
<feature type="compositionally biased region" description="Polar residues" evidence="4">
    <location>
        <begin position="411"/>
        <end position="425"/>
    </location>
</feature>
<dbReference type="EMBL" id="CP111019">
    <property type="protein sequence ID" value="WAR11275.1"/>
    <property type="molecule type" value="Genomic_DNA"/>
</dbReference>
<keyword evidence="2" id="KW-0067">ATP-binding</keyword>
<dbReference type="PANTHER" id="PTHR45991:SF1">
    <property type="entry name" value="PACHYTENE CHECKPOINT PROTEIN 2 HOMOLOG"/>
    <property type="match status" value="1"/>
</dbReference>
<proteinExistence type="predicted"/>
<organism evidence="6 7">
    <name type="scientific">Mya arenaria</name>
    <name type="common">Soft-shell clam</name>
    <dbReference type="NCBI Taxonomy" id="6604"/>
    <lineage>
        <taxon>Eukaryota</taxon>
        <taxon>Metazoa</taxon>
        <taxon>Spiralia</taxon>
        <taxon>Lophotrochozoa</taxon>
        <taxon>Mollusca</taxon>
        <taxon>Bivalvia</taxon>
        <taxon>Autobranchia</taxon>
        <taxon>Heteroconchia</taxon>
        <taxon>Euheterodonta</taxon>
        <taxon>Imparidentia</taxon>
        <taxon>Neoheterodontei</taxon>
        <taxon>Myida</taxon>
        <taxon>Myoidea</taxon>
        <taxon>Myidae</taxon>
        <taxon>Mya</taxon>
    </lineage>
</organism>